<organism evidence="1 2">
    <name type="scientific">Halobaculum marinum</name>
    <dbReference type="NCBI Taxonomy" id="3031996"/>
    <lineage>
        <taxon>Archaea</taxon>
        <taxon>Methanobacteriati</taxon>
        <taxon>Methanobacteriota</taxon>
        <taxon>Stenosarchaea group</taxon>
        <taxon>Halobacteria</taxon>
        <taxon>Halobacteriales</taxon>
        <taxon>Haloferacaceae</taxon>
        <taxon>Halobaculum</taxon>
    </lineage>
</organism>
<dbReference type="AlphaFoldDB" id="A0ABD5WWL4"/>
<sequence length="46" mass="4985">MDARLRHVDTRACPRFHVDALRGGDSRGDAHTSFCTGGALYASHAE</sequence>
<accession>A0ABD5WWL4</accession>
<gene>
    <name evidence="1" type="ORF">ACFQKD_11040</name>
</gene>
<proteinExistence type="predicted"/>
<dbReference type="RefSeq" id="WP_390219514.1">
    <property type="nucleotide sequence ID" value="NZ_JBHTAG010000003.1"/>
</dbReference>
<dbReference type="Proteomes" id="UP001596388">
    <property type="component" value="Unassembled WGS sequence"/>
</dbReference>
<evidence type="ECO:0000313" key="2">
    <source>
        <dbReference type="Proteomes" id="UP001596388"/>
    </source>
</evidence>
<reference evidence="1 2" key="1">
    <citation type="journal article" date="2019" name="Int. J. Syst. Evol. Microbiol.">
        <title>The Global Catalogue of Microorganisms (GCM) 10K type strain sequencing project: providing services to taxonomists for standard genome sequencing and annotation.</title>
        <authorList>
            <consortium name="The Broad Institute Genomics Platform"/>
            <consortium name="The Broad Institute Genome Sequencing Center for Infectious Disease"/>
            <person name="Wu L."/>
            <person name="Ma J."/>
        </authorList>
    </citation>
    <scope>NUCLEOTIDE SEQUENCE [LARGE SCALE GENOMIC DNA]</scope>
    <source>
        <strain evidence="1 2">DT55</strain>
    </source>
</reference>
<dbReference type="EMBL" id="JBHTAG010000003">
    <property type="protein sequence ID" value="MFC7097840.1"/>
    <property type="molecule type" value="Genomic_DNA"/>
</dbReference>
<comment type="caution">
    <text evidence="1">The sequence shown here is derived from an EMBL/GenBank/DDBJ whole genome shotgun (WGS) entry which is preliminary data.</text>
</comment>
<name>A0ABD5WWL4_9EURY</name>
<keyword evidence="2" id="KW-1185">Reference proteome</keyword>
<evidence type="ECO:0000313" key="1">
    <source>
        <dbReference type="EMBL" id="MFC7097840.1"/>
    </source>
</evidence>
<protein>
    <submittedName>
        <fullName evidence="1">Uncharacterized protein</fullName>
    </submittedName>
</protein>